<protein>
    <recommendedName>
        <fullName evidence="6">Arf-GAP domain-containing protein</fullName>
    </recommendedName>
</protein>
<evidence type="ECO:0000256" key="5">
    <source>
        <dbReference type="SAM" id="MobiDB-lite"/>
    </source>
</evidence>
<feature type="region of interest" description="Disordered" evidence="5">
    <location>
        <begin position="530"/>
        <end position="559"/>
    </location>
</feature>
<sequence length="559" mass="61622">MSTFTQEEVEFMKSRGNQLNKMVYLGLYDANAGFSPDPKDTERFKEFLSQKYERKRWYVEPTEAMKQKVKADTEASLEKTTNTTTNTKSSSSTSNLPHSQSITNTIKSPTDSSSTVPTNTARVTRVPSVSSSQPPMLVFDVPVSTPANTTSPTCERGLNPPHRVKSINMSTFTQEEVEFMKSRGNQLNKMVYLGLYDANAGFSPDPKDTERFKEFLSQKYERKRWYVEPTEAMKQKVKADTEASLEKTTNTTTNTKSSSSSTSNLPHSQSITNTIKSPADSSSTVPTNTARVTRVPSVSSSQPPMLVFDVPVSTPANTTSPTSLFDDFLQSSTSPPANSSPTKNFFSEQPFTQTTTTSSNDTNWGAFVETTKHHPTTILTNTPLTNTISMPANNFAHPPPEPADKYAALSELFSSQNTIQDHQPSIFGNTTNGGSRTSVSGSNNSIFGSTPYSSTPQMSSTSTGVTQKFPVQQQQQQQQHQQTNMFSNQSFPSQFPPASNPFVQQSFGANTSNFFAMPPTNQPNPFMNIAQQQQQHQPPTQQMPNQFGKPKANSTNPFL</sequence>
<feature type="region of interest" description="Disordered" evidence="5">
    <location>
        <begin position="420"/>
        <end position="498"/>
    </location>
</feature>
<dbReference type="Proteomes" id="UP000663860">
    <property type="component" value="Unassembled WGS sequence"/>
</dbReference>
<dbReference type="GO" id="GO:0005096">
    <property type="term" value="F:GTPase activator activity"/>
    <property type="evidence" value="ECO:0007669"/>
    <property type="project" value="InterPro"/>
</dbReference>
<feature type="compositionally biased region" description="Basic and acidic residues" evidence="5">
    <location>
        <begin position="64"/>
        <end position="77"/>
    </location>
</feature>
<organism evidence="7 8">
    <name type="scientific">Adineta steineri</name>
    <dbReference type="NCBI Taxonomy" id="433720"/>
    <lineage>
        <taxon>Eukaryota</taxon>
        <taxon>Metazoa</taxon>
        <taxon>Spiralia</taxon>
        <taxon>Gnathifera</taxon>
        <taxon>Rotifera</taxon>
        <taxon>Eurotatoria</taxon>
        <taxon>Bdelloidea</taxon>
        <taxon>Adinetida</taxon>
        <taxon>Adinetidae</taxon>
        <taxon>Adineta</taxon>
    </lineage>
</organism>
<evidence type="ECO:0000256" key="1">
    <source>
        <dbReference type="ARBA" id="ARBA00022723"/>
    </source>
</evidence>
<reference evidence="7" key="1">
    <citation type="submission" date="2021-02" db="EMBL/GenBank/DDBJ databases">
        <authorList>
            <person name="Nowell W R."/>
        </authorList>
    </citation>
    <scope>NUCLEOTIDE SEQUENCE</scope>
</reference>
<feature type="domain" description="Arf-GAP" evidence="6">
    <location>
        <begin position="143"/>
        <end position="234"/>
    </location>
</feature>
<keyword evidence="4" id="KW-0862">Zinc</keyword>
<proteinExistence type="predicted"/>
<evidence type="ECO:0000256" key="4">
    <source>
        <dbReference type="ARBA" id="ARBA00022833"/>
    </source>
</evidence>
<dbReference type="GO" id="GO:0016020">
    <property type="term" value="C:membrane"/>
    <property type="evidence" value="ECO:0007669"/>
    <property type="project" value="TreeGrafter"/>
</dbReference>
<dbReference type="InterPro" id="IPR038508">
    <property type="entry name" value="ArfGAP_dom_sf"/>
</dbReference>
<feature type="compositionally biased region" description="Polar residues" evidence="5">
    <location>
        <begin position="96"/>
        <end position="132"/>
    </location>
</feature>
<feature type="compositionally biased region" description="Polar residues" evidence="5">
    <location>
        <begin position="420"/>
        <end position="471"/>
    </location>
</feature>
<evidence type="ECO:0000256" key="3">
    <source>
        <dbReference type="ARBA" id="ARBA00022771"/>
    </source>
</evidence>
<evidence type="ECO:0000256" key="2">
    <source>
        <dbReference type="ARBA" id="ARBA00022737"/>
    </source>
</evidence>
<feature type="region of interest" description="Disordered" evidence="5">
    <location>
        <begin position="232"/>
        <end position="304"/>
    </location>
</feature>
<dbReference type="SMART" id="SM00105">
    <property type="entry name" value="ArfGap"/>
    <property type="match status" value="1"/>
</dbReference>
<feature type="compositionally biased region" description="Polar residues" evidence="5">
    <location>
        <begin position="483"/>
        <end position="493"/>
    </location>
</feature>
<feature type="compositionally biased region" description="Low complexity" evidence="5">
    <location>
        <begin position="247"/>
        <end position="264"/>
    </location>
</feature>
<feature type="compositionally biased region" description="Low complexity" evidence="5">
    <location>
        <begin position="472"/>
        <end position="482"/>
    </location>
</feature>
<feature type="compositionally biased region" description="Low complexity" evidence="5">
    <location>
        <begin position="79"/>
        <end position="95"/>
    </location>
</feature>
<dbReference type="InterPro" id="IPR037278">
    <property type="entry name" value="ARFGAP/RecO"/>
</dbReference>
<evidence type="ECO:0000259" key="6">
    <source>
        <dbReference type="SMART" id="SM00105"/>
    </source>
</evidence>
<keyword evidence="3" id="KW-0863">Zinc-finger</keyword>
<gene>
    <name evidence="7" type="ORF">IZO911_LOCUS43613</name>
</gene>
<dbReference type="AlphaFoldDB" id="A0A815RE11"/>
<accession>A0A815RE11</accession>
<dbReference type="PANTHER" id="PTHR46134">
    <property type="entry name" value="DRONGO, ISOFORM F"/>
    <property type="match status" value="1"/>
</dbReference>
<dbReference type="EMBL" id="CAJNOE010002227">
    <property type="protein sequence ID" value="CAF1473912.1"/>
    <property type="molecule type" value="Genomic_DNA"/>
</dbReference>
<feature type="compositionally biased region" description="Low complexity" evidence="5">
    <location>
        <begin position="531"/>
        <end position="546"/>
    </location>
</feature>
<dbReference type="SUPFAM" id="SSF57863">
    <property type="entry name" value="ArfGap/RecO-like zinc finger"/>
    <property type="match status" value="2"/>
</dbReference>
<keyword evidence="1" id="KW-0479">Metal-binding</keyword>
<feature type="compositionally biased region" description="Low complexity" evidence="5">
    <location>
        <begin position="331"/>
        <end position="342"/>
    </location>
</feature>
<dbReference type="Gene3D" id="1.10.220.150">
    <property type="entry name" value="Arf GTPase activating protein"/>
    <property type="match status" value="2"/>
</dbReference>
<evidence type="ECO:0000313" key="7">
    <source>
        <dbReference type="EMBL" id="CAF1473912.1"/>
    </source>
</evidence>
<dbReference type="GO" id="GO:0005737">
    <property type="term" value="C:cytoplasm"/>
    <property type="evidence" value="ECO:0007669"/>
    <property type="project" value="TreeGrafter"/>
</dbReference>
<name>A0A815RE11_9BILA</name>
<feature type="compositionally biased region" description="Low complexity" evidence="5">
    <location>
        <begin position="352"/>
        <end position="362"/>
    </location>
</feature>
<keyword evidence="2" id="KW-0677">Repeat</keyword>
<evidence type="ECO:0000313" key="8">
    <source>
        <dbReference type="Proteomes" id="UP000663860"/>
    </source>
</evidence>
<feature type="region of interest" description="Disordered" evidence="5">
    <location>
        <begin position="329"/>
        <end position="362"/>
    </location>
</feature>
<dbReference type="InterPro" id="IPR001164">
    <property type="entry name" value="ArfGAP_dom"/>
</dbReference>
<dbReference type="Pfam" id="PF01412">
    <property type="entry name" value="ArfGap"/>
    <property type="match status" value="1"/>
</dbReference>
<comment type="caution">
    <text evidence="7">The sequence shown here is derived from an EMBL/GenBank/DDBJ whole genome shotgun (WGS) entry which is preliminary data.</text>
</comment>
<dbReference type="GO" id="GO:0008270">
    <property type="term" value="F:zinc ion binding"/>
    <property type="evidence" value="ECO:0007669"/>
    <property type="project" value="UniProtKB-KW"/>
</dbReference>
<feature type="compositionally biased region" description="Polar residues" evidence="5">
    <location>
        <begin position="265"/>
        <end position="303"/>
    </location>
</feature>
<feature type="region of interest" description="Disordered" evidence="5">
    <location>
        <begin position="64"/>
        <end position="132"/>
    </location>
</feature>
<dbReference type="PANTHER" id="PTHR46134:SF3">
    <property type="entry name" value="ARFGAP WITH FG REPEATS 1"/>
    <property type="match status" value="1"/>
</dbReference>
<dbReference type="InterPro" id="IPR052248">
    <property type="entry name" value="Arf-GAP_FG-repeat_protein"/>
</dbReference>
<feature type="compositionally biased region" description="Basic and acidic residues" evidence="5">
    <location>
        <begin position="232"/>
        <end position="245"/>
    </location>
</feature>